<dbReference type="PANTHER" id="PTHR46984">
    <property type="entry name" value="LEUCINE-RICH REPEAT-CONTAINING PROTEIN 71"/>
    <property type="match status" value="1"/>
</dbReference>
<dbReference type="SMART" id="SM00368">
    <property type="entry name" value="LRR_RI"/>
    <property type="match status" value="4"/>
</dbReference>
<evidence type="ECO:0000256" key="1">
    <source>
        <dbReference type="SAM" id="MobiDB-lite"/>
    </source>
</evidence>
<sequence length="453" mass="50252">SDKSHTSSTIPTKDYFSFFRPNIQVETENDDPKMSRGIYIRGWLIDSKFMSAFQKSLPALSNLQSINLWHVGLTDSTFTTLVSIISQCTSIRTVVIDGNPIPQQPYHKLLGEDSLIQNLTLRHNKLGDDCAKLIGQSLSHLKRSNKNLLSLNLGFNFITDTGAGYIADGLRLNRSLVSLSLAFNRIGNEGAIKLAEVLGPFALTHKEVVERRYLLLEGQDRQKSQPSISKRPDMKSERSMSFQGSITGIDKIEKLVKSIKVASKKKEKESLRKDEKFGSVSLGIGSSINHAMAGKREEARLGKRPSIGGDTKIGKLKGVKTGTKEKRMLLQEEEATEFVSPLVEPAEHRDGKLYLHGNFYLMNLVLTGNKITEIGLKAFLTVIETQSLSGKQSPDSKATCGLLRLSLLKNDFPINCETYVKIHERMSSKDPVSKPRTLCSPMVTAGNDQLEQS</sequence>
<name>V9KW21_CALMI</name>
<protein>
    <submittedName>
        <fullName evidence="2">Leucine-rich repeat-containing protein 71-like protein</fullName>
    </submittedName>
</protein>
<dbReference type="PANTHER" id="PTHR46984:SF1">
    <property type="entry name" value="LEUCINE-RICH REPEAT-CONTAINING PROTEIN 71"/>
    <property type="match status" value="1"/>
</dbReference>
<dbReference type="InterPro" id="IPR001611">
    <property type="entry name" value="Leu-rich_rpt"/>
</dbReference>
<feature type="region of interest" description="Disordered" evidence="1">
    <location>
        <begin position="430"/>
        <end position="453"/>
    </location>
</feature>
<feature type="region of interest" description="Disordered" evidence="1">
    <location>
        <begin position="220"/>
        <end position="240"/>
    </location>
</feature>
<organism evidence="2">
    <name type="scientific">Callorhinchus milii</name>
    <name type="common">Ghost shark</name>
    <dbReference type="NCBI Taxonomy" id="7868"/>
    <lineage>
        <taxon>Eukaryota</taxon>
        <taxon>Metazoa</taxon>
        <taxon>Chordata</taxon>
        <taxon>Craniata</taxon>
        <taxon>Vertebrata</taxon>
        <taxon>Chondrichthyes</taxon>
        <taxon>Holocephali</taxon>
        <taxon>Chimaeriformes</taxon>
        <taxon>Callorhinchidae</taxon>
        <taxon>Callorhinchus</taxon>
    </lineage>
</organism>
<evidence type="ECO:0000313" key="2">
    <source>
        <dbReference type="EMBL" id="AFP02742.1"/>
    </source>
</evidence>
<dbReference type="SUPFAM" id="SSF52047">
    <property type="entry name" value="RNI-like"/>
    <property type="match status" value="1"/>
</dbReference>
<accession>V9KW21</accession>
<proteinExistence type="evidence at transcript level"/>
<dbReference type="Gene3D" id="3.80.10.10">
    <property type="entry name" value="Ribonuclease Inhibitor"/>
    <property type="match status" value="1"/>
</dbReference>
<dbReference type="AlphaFoldDB" id="V9KW21"/>
<dbReference type="InterPro" id="IPR053040">
    <property type="entry name" value="LRR-containing_protein_71"/>
</dbReference>
<dbReference type="Pfam" id="PF13516">
    <property type="entry name" value="LRR_6"/>
    <property type="match status" value="2"/>
</dbReference>
<dbReference type="InterPro" id="IPR032675">
    <property type="entry name" value="LRR_dom_sf"/>
</dbReference>
<dbReference type="EMBL" id="JW870224">
    <property type="protein sequence ID" value="AFP02742.1"/>
    <property type="molecule type" value="mRNA"/>
</dbReference>
<reference evidence="2" key="1">
    <citation type="journal article" date="2014" name="Nature">
        <title>Elephant shark genome provides unique insights into gnathostome evolution.</title>
        <authorList>
            <consortium name="International Elephant Shark Genome Sequencing Consortium"/>
            <person name="Venkatesh B."/>
            <person name="Lee A.P."/>
            <person name="Ravi V."/>
            <person name="Maurya A.K."/>
            <person name="Lian M.M."/>
            <person name="Swann J.B."/>
            <person name="Ohta Y."/>
            <person name="Flajnik M.F."/>
            <person name="Sutoh Y."/>
            <person name="Kasahara M."/>
            <person name="Hoon S."/>
            <person name="Gangu V."/>
            <person name="Roy S.W."/>
            <person name="Irimia M."/>
            <person name="Korzh V."/>
            <person name="Kondrychyn I."/>
            <person name="Lim Z.W."/>
            <person name="Tay B.H."/>
            <person name="Tohari S."/>
            <person name="Kong K.W."/>
            <person name="Ho S."/>
            <person name="Lorente-Galdos B."/>
            <person name="Quilez J."/>
            <person name="Marques-Bonet T."/>
            <person name="Raney B.J."/>
            <person name="Ingham P.W."/>
            <person name="Tay A."/>
            <person name="Hillier L.W."/>
            <person name="Minx P."/>
            <person name="Boehm T."/>
            <person name="Wilson R.K."/>
            <person name="Brenner S."/>
            <person name="Warren W.C."/>
        </authorList>
    </citation>
    <scope>NUCLEOTIDE SEQUENCE</scope>
    <source>
        <tissue evidence="2">Kidney</tissue>
    </source>
</reference>
<feature type="non-terminal residue" evidence="2">
    <location>
        <position position="1"/>
    </location>
</feature>